<dbReference type="Pfam" id="PF00005">
    <property type="entry name" value="ABC_tran"/>
    <property type="match status" value="1"/>
</dbReference>
<dbReference type="GO" id="GO:0005524">
    <property type="term" value="F:ATP binding"/>
    <property type="evidence" value="ECO:0007669"/>
    <property type="project" value="InterPro"/>
</dbReference>
<accession>K1R3N6</accession>
<dbReference type="GO" id="GO:0016887">
    <property type="term" value="F:ATP hydrolysis activity"/>
    <property type="evidence" value="ECO:0007669"/>
    <property type="project" value="InterPro"/>
</dbReference>
<protein>
    <submittedName>
        <fullName evidence="4">ABC-type multidrug transport system, ATPase component</fullName>
    </submittedName>
</protein>
<sequence>MMNIKISHVSKTIKNNPVIKDISMELQSGAVYGFKGINGSGKTMLMRLISGLIRPSQGEISMNGKILGKDISFPNSIGVFLENPAFLDAYSGFNNLKLLASIKSVASDDDIRNTLLRVGLDPDSNKKYKKYSL</sequence>
<reference evidence="4" key="1">
    <citation type="journal article" date="2013" name="Environ. Microbiol.">
        <title>Microbiota from the distal guts of lean and obese adolescents exhibit partial functional redundancy besides clear differences in community structure.</title>
        <authorList>
            <person name="Ferrer M."/>
            <person name="Ruiz A."/>
            <person name="Lanza F."/>
            <person name="Haange S.B."/>
            <person name="Oberbach A."/>
            <person name="Till H."/>
            <person name="Bargiela R."/>
            <person name="Campoy C."/>
            <person name="Segura M.T."/>
            <person name="Richter M."/>
            <person name="von Bergen M."/>
            <person name="Seifert J."/>
            <person name="Suarez A."/>
        </authorList>
    </citation>
    <scope>NUCLEOTIDE SEQUENCE</scope>
</reference>
<name>K1R3N6_9ZZZZ</name>
<feature type="non-terminal residue" evidence="4">
    <location>
        <position position="133"/>
    </location>
</feature>
<dbReference type="EMBL" id="AJWZ01011876">
    <property type="protein sequence ID" value="EKC43832.1"/>
    <property type="molecule type" value="Genomic_DNA"/>
</dbReference>
<dbReference type="PANTHER" id="PTHR43335:SF4">
    <property type="entry name" value="ABC TRANSPORTER, ATP-BINDING PROTEIN"/>
    <property type="match status" value="1"/>
</dbReference>
<dbReference type="InterPro" id="IPR003439">
    <property type="entry name" value="ABC_transporter-like_ATP-bd"/>
</dbReference>
<evidence type="ECO:0000256" key="2">
    <source>
        <dbReference type="ARBA" id="ARBA00022448"/>
    </source>
</evidence>
<comment type="similarity">
    <text evidence="1">Belongs to the ABC transporter superfamily.</text>
</comment>
<evidence type="ECO:0000256" key="1">
    <source>
        <dbReference type="ARBA" id="ARBA00005417"/>
    </source>
</evidence>
<keyword evidence="2" id="KW-0813">Transport</keyword>
<dbReference type="PANTHER" id="PTHR43335">
    <property type="entry name" value="ABC TRANSPORTER, ATP-BINDING PROTEIN"/>
    <property type="match status" value="1"/>
</dbReference>
<gene>
    <name evidence="4" type="ORF">OBE_17797</name>
</gene>
<evidence type="ECO:0000259" key="3">
    <source>
        <dbReference type="Pfam" id="PF00005"/>
    </source>
</evidence>
<dbReference type="InterPro" id="IPR027417">
    <property type="entry name" value="P-loop_NTPase"/>
</dbReference>
<dbReference type="SUPFAM" id="SSF52540">
    <property type="entry name" value="P-loop containing nucleoside triphosphate hydrolases"/>
    <property type="match status" value="1"/>
</dbReference>
<dbReference type="Gene3D" id="3.40.50.300">
    <property type="entry name" value="P-loop containing nucleotide triphosphate hydrolases"/>
    <property type="match status" value="1"/>
</dbReference>
<evidence type="ECO:0000313" key="4">
    <source>
        <dbReference type="EMBL" id="EKC43832.1"/>
    </source>
</evidence>
<feature type="domain" description="ABC transporter" evidence="3">
    <location>
        <begin position="20"/>
        <end position="128"/>
    </location>
</feature>
<organism evidence="4">
    <name type="scientific">human gut metagenome</name>
    <dbReference type="NCBI Taxonomy" id="408170"/>
    <lineage>
        <taxon>unclassified sequences</taxon>
        <taxon>metagenomes</taxon>
        <taxon>organismal metagenomes</taxon>
    </lineage>
</organism>
<proteinExistence type="inferred from homology"/>
<dbReference type="AlphaFoldDB" id="K1R3N6"/>
<comment type="caution">
    <text evidence="4">The sequence shown here is derived from an EMBL/GenBank/DDBJ whole genome shotgun (WGS) entry which is preliminary data.</text>
</comment>